<evidence type="ECO:0000256" key="6">
    <source>
        <dbReference type="SAM" id="Phobius"/>
    </source>
</evidence>
<keyword evidence="9" id="KW-1185">Reference proteome</keyword>
<keyword evidence="4 6" id="KW-1133">Transmembrane helix</keyword>
<keyword evidence="2" id="KW-0813">Transport</keyword>
<dbReference type="OrthoDB" id="2962993at2759"/>
<feature type="transmembrane region" description="Helical" evidence="6">
    <location>
        <begin position="122"/>
        <end position="142"/>
    </location>
</feature>
<dbReference type="Gene3D" id="1.20.1250.20">
    <property type="entry name" value="MFS general substrate transporter like domains"/>
    <property type="match status" value="2"/>
</dbReference>
<dbReference type="PROSITE" id="PS50850">
    <property type="entry name" value="MFS"/>
    <property type="match status" value="1"/>
</dbReference>
<keyword evidence="5 6" id="KW-0472">Membrane</keyword>
<protein>
    <recommendedName>
        <fullName evidence="7">Major facilitator superfamily (MFS) profile domain-containing protein</fullName>
    </recommendedName>
</protein>
<evidence type="ECO:0000313" key="9">
    <source>
        <dbReference type="Proteomes" id="UP000053259"/>
    </source>
</evidence>
<organism evidence="8 9">
    <name type="scientific">Verruconis gallopava</name>
    <dbReference type="NCBI Taxonomy" id="253628"/>
    <lineage>
        <taxon>Eukaryota</taxon>
        <taxon>Fungi</taxon>
        <taxon>Dikarya</taxon>
        <taxon>Ascomycota</taxon>
        <taxon>Pezizomycotina</taxon>
        <taxon>Dothideomycetes</taxon>
        <taxon>Pleosporomycetidae</taxon>
        <taxon>Venturiales</taxon>
        <taxon>Sympoventuriaceae</taxon>
        <taxon>Verruconis</taxon>
    </lineage>
</organism>
<evidence type="ECO:0000259" key="7">
    <source>
        <dbReference type="PROSITE" id="PS50850"/>
    </source>
</evidence>
<feature type="transmembrane region" description="Helical" evidence="6">
    <location>
        <begin position="51"/>
        <end position="73"/>
    </location>
</feature>
<feature type="transmembrane region" description="Helical" evidence="6">
    <location>
        <begin position="182"/>
        <end position="203"/>
    </location>
</feature>
<keyword evidence="3 6" id="KW-0812">Transmembrane</keyword>
<evidence type="ECO:0000256" key="3">
    <source>
        <dbReference type="ARBA" id="ARBA00022692"/>
    </source>
</evidence>
<name>A0A0D1Z3U0_9PEZI</name>
<dbReference type="EMBL" id="KN847532">
    <property type="protein sequence ID" value="KIW07647.1"/>
    <property type="molecule type" value="Genomic_DNA"/>
</dbReference>
<evidence type="ECO:0000256" key="1">
    <source>
        <dbReference type="ARBA" id="ARBA00004141"/>
    </source>
</evidence>
<evidence type="ECO:0000256" key="4">
    <source>
        <dbReference type="ARBA" id="ARBA00022989"/>
    </source>
</evidence>
<dbReference type="VEuPathDB" id="FungiDB:PV09_01589"/>
<dbReference type="PANTHER" id="PTHR43791:SF58">
    <property type="entry name" value="TRANSPORTER, PUTATIVE (AFU_ORTHOLOGUE AFUA_8G04470)-RELATED"/>
    <property type="match status" value="1"/>
</dbReference>
<dbReference type="InterPro" id="IPR011701">
    <property type="entry name" value="MFS"/>
</dbReference>
<dbReference type="GO" id="GO:0016020">
    <property type="term" value="C:membrane"/>
    <property type="evidence" value="ECO:0007669"/>
    <property type="project" value="UniProtKB-SubCell"/>
</dbReference>
<dbReference type="PANTHER" id="PTHR43791">
    <property type="entry name" value="PERMEASE-RELATED"/>
    <property type="match status" value="1"/>
</dbReference>
<comment type="subcellular location">
    <subcellularLocation>
        <location evidence="1">Membrane</location>
        <topology evidence="1">Multi-pass membrane protein</topology>
    </subcellularLocation>
</comment>
<evidence type="ECO:0000256" key="2">
    <source>
        <dbReference type="ARBA" id="ARBA00022448"/>
    </source>
</evidence>
<dbReference type="SUPFAM" id="SSF103473">
    <property type="entry name" value="MFS general substrate transporter"/>
    <property type="match status" value="1"/>
</dbReference>
<dbReference type="GO" id="GO:0022857">
    <property type="term" value="F:transmembrane transporter activity"/>
    <property type="evidence" value="ECO:0007669"/>
    <property type="project" value="InterPro"/>
</dbReference>
<dbReference type="InParanoid" id="A0A0D1Z3U0"/>
<evidence type="ECO:0000256" key="5">
    <source>
        <dbReference type="ARBA" id="ARBA00023136"/>
    </source>
</evidence>
<gene>
    <name evidence="8" type="ORF">PV09_01589</name>
</gene>
<dbReference type="HOGENOM" id="CLU_001265_0_1_1"/>
<feature type="transmembrane region" description="Helical" evidence="6">
    <location>
        <begin position="329"/>
        <end position="346"/>
    </location>
</feature>
<dbReference type="InterPro" id="IPR020846">
    <property type="entry name" value="MFS_dom"/>
</dbReference>
<feature type="domain" description="Major facilitator superfamily (MFS) profile" evidence="7">
    <location>
        <begin position="55"/>
        <end position="471"/>
    </location>
</feature>
<proteinExistence type="predicted"/>
<feature type="transmembrane region" description="Helical" evidence="6">
    <location>
        <begin position="412"/>
        <end position="433"/>
    </location>
</feature>
<reference evidence="8 9" key="1">
    <citation type="submission" date="2015-01" db="EMBL/GenBank/DDBJ databases">
        <title>The Genome Sequence of Ochroconis gallopava CBS43764.</title>
        <authorList>
            <consortium name="The Broad Institute Genomics Platform"/>
            <person name="Cuomo C."/>
            <person name="de Hoog S."/>
            <person name="Gorbushina A."/>
            <person name="Stielow B."/>
            <person name="Teixiera M."/>
            <person name="Abouelleil A."/>
            <person name="Chapman S.B."/>
            <person name="Priest M."/>
            <person name="Young S.K."/>
            <person name="Wortman J."/>
            <person name="Nusbaum C."/>
            <person name="Birren B."/>
        </authorList>
    </citation>
    <scope>NUCLEOTIDE SEQUENCE [LARGE SCALE GENOMIC DNA]</scope>
    <source>
        <strain evidence="8 9">CBS 43764</strain>
    </source>
</reference>
<dbReference type="InterPro" id="IPR036259">
    <property type="entry name" value="MFS_trans_sf"/>
</dbReference>
<feature type="transmembrane region" description="Helical" evidence="6">
    <location>
        <begin position="445"/>
        <end position="467"/>
    </location>
</feature>
<sequence>MINPTAAWSPPLKNTLRSEAREVHEASNRDLTACTFNADELKEQKRIRLRVDLRLCSIAGILCSLNLLDSGVISNAAVTSMLVELGLDKGNRYSVSIFIFTIASIAFQLPSTIAVRVIGPRVWFSLITFTFGTITFCTAFVTSWKQMILLRILLGIAMSGIYPGLTYLISTWYTREEQQVRFALLQTGEVMVLATGGFVNFGLNKLDGRTLKGWQWMFLVQGLITCVLAIATYFWMVDFPENADKSFRFLDKRESAIMASRIHRDRGDVTADKFAWSKVLIHASDMKIWAFCCMFFLLNIVSTSMSYFLPTILHDGLGYSSSKSILLNAPVYYYAALPALISSYLGDKLSLRGPIISFNSVVLIAGYSMLGFINDARIRYAGTFLVTGSYVANWAALNAYMASNITGQWKRVFASAMTTAFNGAGGIAGAYIIRYNEAPNYPTAIWTSIGSHILMIVFVLVFSAYFMSANKRQAKGKIVLEHTPGFRFTH</sequence>
<evidence type="ECO:0000313" key="8">
    <source>
        <dbReference type="EMBL" id="KIW07647.1"/>
    </source>
</evidence>
<dbReference type="AlphaFoldDB" id="A0A0D1Z3U0"/>
<dbReference type="RefSeq" id="XP_016217516.1">
    <property type="nucleotide sequence ID" value="XM_016354504.1"/>
</dbReference>
<dbReference type="GeneID" id="27309562"/>
<feature type="transmembrane region" description="Helical" evidence="6">
    <location>
        <begin position="215"/>
        <end position="236"/>
    </location>
</feature>
<accession>A0A0D1Z3U0</accession>
<dbReference type="Pfam" id="PF07690">
    <property type="entry name" value="MFS_1"/>
    <property type="match status" value="1"/>
</dbReference>
<feature type="transmembrane region" description="Helical" evidence="6">
    <location>
        <begin position="148"/>
        <end position="170"/>
    </location>
</feature>
<dbReference type="Proteomes" id="UP000053259">
    <property type="component" value="Unassembled WGS sequence"/>
</dbReference>
<feature type="transmembrane region" description="Helical" evidence="6">
    <location>
        <begin position="380"/>
        <end position="400"/>
    </location>
</feature>
<feature type="transmembrane region" description="Helical" evidence="6">
    <location>
        <begin position="93"/>
        <end position="115"/>
    </location>
</feature>
<feature type="transmembrane region" description="Helical" evidence="6">
    <location>
        <begin position="353"/>
        <end position="374"/>
    </location>
</feature>
<feature type="transmembrane region" description="Helical" evidence="6">
    <location>
        <begin position="288"/>
        <end position="309"/>
    </location>
</feature>